<name>A0A3M2LKY3_9ACTN</name>
<accession>A0A3M2LKY3</accession>
<proteinExistence type="predicted"/>
<protein>
    <submittedName>
        <fullName evidence="1">Uncharacterized protein</fullName>
    </submittedName>
</protein>
<evidence type="ECO:0000313" key="1">
    <source>
        <dbReference type="EMBL" id="RMI38051.1"/>
    </source>
</evidence>
<dbReference type="AlphaFoldDB" id="A0A3M2LKY3"/>
<dbReference type="EMBL" id="RFFG01000093">
    <property type="protein sequence ID" value="RMI38051.1"/>
    <property type="molecule type" value="Genomic_DNA"/>
</dbReference>
<gene>
    <name evidence="1" type="ORF">EBO15_34025</name>
</gene>
<organism evidence="1 2">
    <name type="scientific">Actinomadura harenae</name>
    <dbReference type="NCBI Taxonomy" id="2483351"/>
    <lineage>
        <taxon>Bacteria</taxon>
        <taxon>Bacillati</taxon>
        <taxon>Actinomycetota</taxon>
        <taxon>Actinomycetes</taxon>
        <taxon>Streptosporangiales</taxon>
        <taxon>Thermomonosporaceae</taxon>
        <taxon>Actinomadura</taxon>
    </lineage>
</organism>
<reference evidence="1 2" key="1">
    <citation type="submission" date="2018-10" db="EMBL/GenBank/DDBJ databases">
        <title>Isolation from soil.</title>
        <authorList>
            <person name="Hu J."/>
        </authorList>
    </citation>
    <scope>NUCLEOTIDE SEQUENCE [LARGE SCALE GENOMIC DNA]</scope>
    <source>
        <strain evidence="1 2">NEAU-Ht49</strain>
    </source>
</reference>
<keyword evidence="2" id="KW-1185">Reference proteome</keyword>
<comment type="caution">
    <text evidence="1">The sequence shown here is derived from an EMBL/GenBank/DDBJ whole genome shotgun (WGS) entry which is preliminary data.</text>
</comment>
<evidence type="ECO:0000313" key="2">
    <source>
        <dbReference type="Proteomes" id="UP000282674"/>
    </source>
</evidence>
<dbReference type="Proteomes" id="UP000282674">
    <property type="component" value="Unassembled WGS sequence"/>
</dbReference>
<dbReference type="RefSeq" id="WP_122198583.1">
    <property type="nucleotide sequence ID" value="NZ_JBHSKC010000030.1"/>
</dbReference>
<sequence length="192" mass="20904">MPITPPAAAQPAAEPVPYLLRFKTSLVKRWSHTRTRELFQECDLATYLWALNREAEALEILDSITTAIPASKGDYNIWTPVVRMHALQARILRTPTGSSHTRNVNAVLADPGLADNPPAIASSIPEAEAAFQAATGRSLASSCRNHSRALGRLFLLSELARAHHPFAAYFSPSTLDDLIPAGRESLATRLTP</sequence>
<dbReference type="OrthoDB" id="3476715at2"/>